<dbReference type="PANTHER" id="PTHR31429:SF54">
    <property type="entry name" value="WRKY TRANSCRIPTION FACTOR 9-RELATED"/>
    <property type="match status" value="1"/>
</dbReference>
<keyword evidence="3" id="KW-0238">DNA-binding</keyword>
<dbReference type="SUPFAM" id="SSF118290">
    <property type="entry name" value="WRKY DNA-binding domain"/>
    <property type="match status" value="1"/>
</dbReference>
<organism evidence="8 9">
    <name type="scientific">Eleusine coracana subsp. coracana</name>
    <dbReference type="NCBI Taxonomy" id="191504"/>
    <lineage>
        <taxon>Eukaryota</taxon>
        <taxon>Viridiplantae</taxon>
        <taxon>Streptophyta</taxon>
        <taxon>Embryophyta</taxon>
        <taxon>Tracheophyta</taxon>
        <taxon>Spermatophyta</taxon>
        <taxon>Magnoliopsida</taxon>
        <taxon>Liliopsida</taxon>
        <taxon>Poales</taxon>
        <taxon>Poaceae</taxon>
        <taxon>PACMAD clade</taxon>
        <taxon>Chloridoideae</taxon>
        <taxon>Cynodonteae</taxon>
        <taxon>Eleusininae</taxon>
        <taxon>Eleusine</taxon>
    </lineage>
</organism>
<dbReference type="InterPro" id="IPR003657">
    <property type="entry name" value="WRKY_dom"/>
</dbReference>
<evidence type="ECO:0000256" key="2">
    <source>
        <dbReference type="ARBA" id="ARBA00023015"/>
    </source>
</evidence>
<dbReference type="InterPro" id="IPR036576">
    <property type="entry name" value="WRKY_dom_sf"/>
</dbReference>
<dbReference type="AlphaFoldDB" id="A0AAV5EHZ1"/>
<gene>
    <name evidence="8" type="primary">gb09970</name>
    <name evidence="8" type="ORF">PR202_gb09970</name>
</gene>
<keyword evidence="5" id="KW-0539">Nucleus</keyword>
<feature type="compositionally biased region" description="Basic and acidic residues" evidence="6">
    <location>
        <begin position="21"/>
        <end position="63"/>
    </location>
</feature>
<comment type="subcellular location">
    <subcellularLocation>
        <location evidence="1">Nucleus</location>
    </subcellularLocation>
</comment>
<evidence type="ECO:0000256" key="3">
    <source>
        <dbReference type="ARBA" id="ARBA00023125"/>
    </source>
</evidence>
<dbReference type="EMBL" id="BQKI01000075">
    <property type="protein sequence ID" value="GJN22412.1"/>
    <property type="molecule type" value="Genomic_DNA"/>
</dbReference>
<keyword evidence="4" id="KW-0804">Transcription</keyword>
<feature type="compositionally biased region" description="Low complexity" evidence="6">
    <location>
        <begin position="498"/>
        <end position="515"/>
    </location>
</feature>
<feature type="domain" description="WRKY" evidence="7">
    <location>
        <begin position="338"/>
        <end position="404"/>
    </location>
</feature>
<feature type="region of interest" description="Disordered" evidence="6">
    <location>
        <begin position="1"/>
        <end position="152"/>
    </location>
</feature>
<feature type="compositionally biased region" description="Basic and acidic residues" evidence="6">
    <location>
        <begin position="143"/>
        <end position="152"/>
    </location>
</feature>
<feature type="compositionally biased region" description="Polar residues" evidence="6">
    <location>
        <begin position="204"/>
        <end position="214"/>
    </location>
</feature>
<dbReference type="InterPro" id="IPR044810">
    <property type="entry name" value="WRKY_plant"/>
</dbReference>
<evidence type="ECO:0000259" key="7">
    <source>
        <dbReference type="PROSITE" id="PS50811"/>
    </source>
</evidence>
<name>A0AAV5EHZ1_ELECO</name>
<dbReference type="Proteomes" id="UP001054889">
    <property type="component" value="Unassembled WGS sequence"/>
</dbReference>
<comment type="caution">
    <text evidence="8">The sequence shown here is derived from an EMBL/GenBank/DDBJ whole genome shotgun (WGS) entry which is preliminary data.</text>
</comment>
<evidence type="ECO:0000256" key="6">
    <source>
        <dbReference type="SAM" id="MobiDB-lite"/>
    </source>
</evidence>
<feature type="compositionally biased region" description="Acidic residues" evidence="6">
    <location>
        <begin position="86"/>
        <end position="105"/>
    </location>
</feature>
<dbReference type="SMART" id="SM00774">
    <property type="entry name" value="WRKY"/>
    <property type="match status" value="1"/>
</dbReference>
<feature type="region of interest" description="Disordered" evidence="6">
    <location>
        <begin position="191"/>
        <end position="226"/>
    </location>
</feature>
<dbReference type="GO" id="GO:0003700">
    <property type="term" value="F:DNA-binding transcription factor activity"/>
    <property type="evidence" value="ECO:0007669"/>
    <property type="project" value="InterPro"/>
</dbReference>
<protein>
    <recommendedName>
        <fullName evidence="7">WRKY domain-containing protein</fullName>
    </recommendedName>
</protein>
<keyword evidence="9" id="KW-1185">Reference proteome</keyword>
<evidence type="ECO:0000313" key="9">
    <source>
        <dbReference type="Proteomes" id="UP001054889"/>
    </source>
</evidence>
<proteinExistence type="predicted"/>
<feature type="region of interest" description="Disordered" evidence="6">
    <location>
        <begin position="562"/>
        <end position="592"/>
    </location>
</feature>
<dbReference type="PANTHER" id="PTHR31429">
    <property type="entry name" value="WRKY TRANSCRIPTION FACTOR 36-RELATED"/>
    <property type="match status" value="1"/>
</dbReference>
<evidence type="ECO:0000256" key="4">
    <source>
        <dbReference type="ARBA" id="ARBA00023163"/>
    </source>
</evidence>
<reference evidence="8" key="1">
    <citation type="journal article" date="2018" name="DNA Res.">
        <title>Multiple hybrid de novo genome assembly of finger millet, an orphan allotetraploid crop.</title>
        <authorList>
            <person name="Hatakeyama M."/>
            <person name="Aluri S."/>
            <person name="Balachadran M.T."/>
            <person name="Sivarajan S.R."/>
            <person name="Patrignani A."/>
            <person name="Gruter S."/>
            <person name="Poveda L."/>
            <person name="Shimizu-Inatsugi R."/>
            <person name="Baeten J."/>
            <person name="Francoijs K.J."/>
            <person name="Nataraja K.N."/>
            <person name="Reddy Y.A.N."/>
            <person name="Phadnis S."/>
            <person name="Ravikumar R.L."/>
            <person name="Schlapbach R."/>
            <person name="Sreeman S.M."/>
            <person name="Shimizu K.K."/>
        </authorList>
    </citation>
    <scope>NUCLEOTIDE SEQUENCE</scope>
</reference>
<dbReference type="GO" id="GO:0043565">
    <property type="term" value="F:sequence-specific DNA binding"/>
    <property type="evidence" value="ECO:0007669"/>
    <property type="project" value="InterPro"/>
</dbReference>
<evidence type="ECO:0000256" key="5">
    <source>
        <dbReference type="ARBA" id="ARBA00023242"/>
    </source>
</evidence>
<evidence type="ECO:0000256" key="1">
    <source>
        <dbReference type="ARBA" id="ARBA00004123"/>
    </source>
</evidence>
<reference evidence="8" key="2">
    <citation type="submission" date="2021-12" db="EMBL/GenBank/DDBJ databases">
        <title>Resequencing data analysis of finger millet.</title>
        <authorList>
            <person name="Hatakeyama M."/>
            <person name="Aluri S."/>
            <person name="Balachadran M.T."/>
            <person name="Sivarajan S.R."/>
            <person name="Poveda L."/>
            <person name="Shimizu-Inatsugi R."/>
            <person name="Schlapbach R."/>
            <person name="Sreeman S.M."/>
            <person name="Shimizu K.K."/>
        </authorList>
    </citation>
    <scope>NUCLEOTIDE SEQUENCE</scope>
</reference>
<feature type="compositionally biased region" description="Basic and acidic residues" evidence="6">
    <location>
        <begin position="106"/>
        <end position="132"/>
    </location>
</feature>
<accession>A0AAV5EHZ1</accession>
<dbReference type="Pfam" id="PF03106">
    <property type="entry name" value="WRKY"/>
    <property type="match status" value="1"/>
</dbReference>
<dbReference type="GO" id="GO:0005634">
    <property type="term" value="C:nucleus"/>
    <property type="evidence" value="ECO:0007669"/>
    <property type="project" value="UniProtKB-SubCell"/>
</dbReference>
<dbReference type="PROSITE" id="PS50811">
    <property type="entry name" value="WRKY"/>
    <property type="match status" value="1"/>
</dbReference>
<keyword evidence="2" id="KW-0805">Transcription regulation</keyword>
<evidence type="ECO:0000313" key="8">
    <source>
        <dbReference type="EMBL" id="GJN22412.1"/>
    </source>
</evidence>
<sequence length="592" mass="64387">MSSKKKRAAIDLSLEVETREEDDRSSGGDSDRRSKDGEMDKEEEQLKRHGEALKEETSEEKVVEVVVDQGGKGSMEEIKYRTQPGEMEEDKQLEEEEDGNDESDGADTRAEDKHVVEDAGNRNHGGDSHTTMEQDEVSAMQEEMEKMKEENKMLRRVVDRTVRDYYELQMKLAAYQQQPADEPKEPEVFLSLGEPKLKRKEEQATTTRRPSLSSDETDDGNKEDLGLSLSLGAYDKEKLEEGHDHDAAIIPAGEGRPRGYALLESSKLVPPAASGDLASAGITSQSVNPANRKTRVSVRVRCQGPTVRLIHALNKYTFSCYMFPSTAKLSNDDPLIISVYVQMNDGCQWRKYGQKVAKGNPCPRAYYRCTVAPGCPVRKQVQRCLEDMSILVTTYEGTHNHPLPVGATAMASTTSAAATFMLLSSTNSSSSISDAGGATAAPPYLSPYQLINSTSHHPAASSFLSTPPSVPGASGIQHLNNLFGHSSMLAHHQQAPHYSSNKYPWSSSPSTLGSGTLTGGKRPFWSTSGGRGDEKPDNVDAVMSDPSKISMAIATAINSFMGKDGQVTGGKDGESSSKSSNKWGVVESLAPP</sequence>
<dbReference type="Gene3D" id="2.20.25.80">
    <property type="entry name" value="WRKY domain"/>
    <property type="match status" value="1"/>
</dbReference>
<feature type="region of interest" description="Disordered" evidence="6">
    <location>
        <begin position="493"/>
        <end position="542"/>
    </location>
</feature>